<dbReference type="EMBL" id="NCKW01020133">
    <property type="protein sequence ID" value="POM58895.1"/>
    <property type="molecule type" value="Genomic_DNA"/>
</dbReference>
<name>A0A2P4X030_9STRA</name>
<reference evidence="2 3" key="1">
    <citation type="journal article" date="2017" name="Genome Biol. Evol.">
        <title>Phytophthora megakarya and P. palmivora, closely related causal agents of cacao black pod rot, underwent increases in genome sizes and gene numbers by different mechanisms.</title>
        <authorList>
            <person name="Ali S.S."/>
            <person name="Shao J."/>
            <person name="Lary D.J."/>
            <person name="Kronmiller B."/>
            <person name="Shen D."/>
            <person name="Strem M.D."/>
            <person name="Amoako-Attah I."/>
            <person name="Akrofi A.Y."/>
            <person name="Begoude B.A."/>
            <person name="Ten Hoopen G.M."/>
            <person name="Coulibaly K."/>
            <person name="Kebe B.I."/>
            <person name="Melnick R.L."/>
            <person name="Guiltinan M.J."/>
            <person name="Tyler B.M."/>
            <person name="Meinhardt L.W."/>
            <person name="Bailey B.A."/>
        </authorList>
    </citation>
    <scope>NUCLEOTIDE SEQUENCE [LARGE SCALE GENOMIC DNA]</scope>
    <source>
        <strain evidence="3">sbr112.9</strain>
    </source>
</reference>
<keyword evidence="3" id="KW-1185">Reference proteome</keyword>
<sequence>MKTIEAHKLAVVIGLLIARMLCPHKRRLSSHWCVSSVGAIPAGTFGSWMPRNRFDDIMHHLHFADNNDPRAKSDRAWKIRPVIDTLQNTFKKGYRPGSVLSFDEGMIPSQSKFNGTRTFMRDKPHKWGTKLFLTCCPRTSYSFVTDTNHTIDDKSGPVAVLRNLNTVLPENRNAHHTVVIDRFYTSVALALELLAHKIYTVGTIQTQRIGFPSKLKDKRKKRPASIPRETYQVARSKAVPDMTVCRWWDSKPV</sequence>
<dbReference type="OrthoDB" id="104649at2759"/>
<dbReference type="PANTHER" id="PTHR46599">
    <property type="entry name" value="PIGGYBAC TRANSPOSABLE ELEMENT-DERIVED PROTEIN 4"/>
    <property type="match status" value="1"/>
</dbReference>
<organism evidence="2 3">
    <name type="scientific">Phytophthora palmivora</name>
    <dbReference type="NCBI Taxonomy" id="4796"/>
    <lineage>
        <taxon>Eukaryota</taxon>
        <taxon>Sar</taxon>
        <taxon>Stramenopiles</taxon>
        <taxon>Oomycota</taxon>
        <taxon>Peronosporomycetes</taxon>
        <taxon>Peronosporales</taxon>
        <taxon>Peronosporaceae</taxon>
        <taxon>Phytophthora</taxon>
    </lineage>
</organism>
<evidence type="ECO:0000259" key="1">
    <source>
        <dbReference type="Pfam" id="PF13843"/>
    </source>
</evidence>
<evidence type="ECO:0000313" key="3">
    <source>
        <dbReference type="Proteomes" id="UP000237271"/>
    </source>
</evidence>
<gene>
    <name evidence="2" type="ORF">PHPALM_36395</name>
</gene>
<dbReference type="Pfam" id="PF13843">
    <property type="entry name" value="DDE_Tnp_1_7"/>
    <property type="match status" value="1"/>
</dbReference>
<proteinExistence type="predicted"/>
<accession>A0A2P4X030</accession>
<dbReference type="InterPro" id="IPR029526">
    <property type="entry name" value="PGBD"/>
</dbReference>
<comment type="caution">
    <text evidence="2">The sequence shown here is derived from an EMBL/GenBank/DDBJ whole genome shotgun (WGS) entry which is preliminary data.</text>
</comment>
<dbReference type="PANTHER" id="PTHR46599:SF3">
    <property type="entry name" value="PIGGYBAC TRANSPOSABLE ELEMENT-DERIVED PROTEIN 4"/>
    <property type="match status" value="1"/>
</dbReference>
<dbReference type="AlphaFoldDB" id="A0A2P4X030"/>
<protein>
    <recommendedName>
        <fullName evidence="1">PiggyBac transposable element-derived protein domain-containing protein</fullName>
    </recommendedName>
</protein>
<evidence type="ECO:0000313" key="2">
    <source>
        <dbReference type="EMBL" id="POM58895.1"/>
    </source>
</evidence>
<dbReference type="Proteomes" id="UP000237271">
    <property type="component" value="Unassembled WGS sequence"/>
</dbReference>
<feature type="domain" description="PiggyBac transposable element-derived protein" evidence="1">
    <location>
        <begin position="4"/>
        <end position="251"/>
    </location>
</feature>